<dbReference type="STRING" id="29364.SAMN04487772_12110"/>
<accession>A0A1I0EG91</accession>
<keyword evidence="1" id="KW-0812">Transmembrane</keyword>
<proteinExistence type="predicted"/>
<organism evidence="2 3">
    <name type="scientific">[Clostridium] polysaccharolyticum</name>
    <dbReference type="NCBI Taxonomy" id="29364"/>
    <lineage>
        <taxon>Bacteria</taxon>
        <taxon>Bacillati</taxon>
        <taxon>Bacillota</taxon>
        <taxon>Clostridia</taxon>
        <taxon>Lachnospirales</taxon>
        <taxon>Lachnospiraceae</taxon>
    </lineage>
</organism>
<feature type="transmembrane region" description="Helical" evidence="1">
    <location>
        <begin position="42"/>
        <end position="65"/>
    </location>
</feature>
<keyword evidence="1" id="KW-0472">Membrane</keyword>
<evidence type="ECO:0000256" key="1">
    <source>
        <dbReference type="SAM" id="Phobius"/>
    </source>
</evidence>
<dbReference type="Proteomes" id="UP000199800">
    <property type="component" value="Unassembled WGS sequence"/>
</dbReference>
<evidence type="ECO:0000313" key="2">
    <source>
        <dbReference type="EMBL" id="SET44312.1"/>
    </source>
</evidence>
<feature type="transmembrane region" description="Helical" evidence="1">
    <location>
        <begin position="7"/>
        <end position="30"/>
    </location>
</feature>
<sequence length="178" mass="20635">MQEKKKFVISIVSLLMITVLFWCIWILRAYAWVEYQDVRVKMLGSVLIAFAAAMTVCGYLVFRLARPSYMYAGRKKKILIAIGSLLAVMLLNFLMLSQVKDYGYTITSIVEVQNKESKGGNYYFEIKDSQKKMLAFDCDQNLYEQLKTDGTQYTIQYRRLNFGKHKVKLGFIDVKNAN</sequence>
<name>A0A1I0EG91_9FIRM</name>
<dbReference type="EMBL" id="FOHN01000021">
    <property type="protein sequence ID" value="SET44312.1"/>
    <property type="molecule type" value="Genomic_DNA"/>
</dbReference>
<reference evidence="2 3" key="1">
    <citation type="submission" date="2016-10" db="EMBL/GenBank/DDBJ databases">
        <authorList>
            <person name="de Groot N.N."/>
        </authorList>
    </citation>
    <scope>NUCLEOTIDE SEQUENCE [LARGE SCALE GENOMIC DNA]</scope>
    <source>
        <strain evidence="2 3">DSM 1801</strain>
    </source>
</reference>
<dbReference type="AlphaFoldDB" id="A0A1I0EG91"/>
<protein>
    <submittedName>
        <fullName evidence="2">Uncharacterized protein</fullName>
    </submittedName>
</protein>
<evidence type="ECO:0000313" key="3">
    <source>
        <dbReference type="Proteomes" id="UP000199800"/>
    </source>
</evidence>
<feature type="transmembrane region" description="Helical" evidence="1">
    <location>
        <begin position="77"/>
        <end position="96"/>
    </location>
</feature>
<gene>
    <name evidence="2" type="ORF">SAMN04487772_12110</name>
</gene>
<keyword evidence="1" id="KW-1133">Transmembrane helix</keyword>
<keyword evidence="3" id="KW-1185">Reference proteome</keyword>